<dbReference type="InterPro" id="IPR006771">
    <property type="entry name" value="CetA-like"/>
</dbReference>
<accession>A0A9W8XK01</accession>
<protein>
    <submittedName>
        <fullName evidence="2">Uncharacterized protein</fullName>
    </submittedName>
</protein>
<reference evidence="2" key="1">
    <citation type="submission" date="2022-10" db="EMBL/GenBank/DDBJ databases">
        <title>Tapping the CABI collections for fungal endophytes: first genome assemblies for Collariella, Neodidymelliopsis, Ascochyta clinopodiicola, Didymella pomorum, Didymosphaeria variabile, Neocosmospora piperis and Neocucurbitaria cava.</title>
        <authorList>
            <person name="Hill R."/>
        </authorList>
    </citation>
    <scope>NUCLEOTIDE SEQUENCE</scope>
    <source>
        <strain evidence="2">IMI 356815</strain>
    </source>
</reference>
<gene>
    <name evidence="2" type="ORF">N0V89_007898</name>
</gene>
<dbReference type="Pfam" id="PF04681">
    <property type="entry name" value="Bys1"/>
    <property type="match status" value="1"/>
</dbReference>
<organism evidence="2 3">
    <name type="scientific">Didymosphaeria variabile</name>
    <dbReference type="NCBI Taxonomy" id="1932322"/>
    <lineage>
        <taxon>Eukaryota</taxon>
        <taxon>Fungi</taxon>
        <taxon>Dikarya</taxon>
        <taxon>Ascomycota</taxon>
        <taxon>Pezizomycotina</taxon>
        <taxon>Dothideomycetes</taxon>
        <taxon>Pleosporomycetidae</taxon>
        <taxon>Pleosporales</taxon>
        <taxon>Massarineae</taxon>
        <taxon>Didymosphaeriaceae</taxon>
        <taxon>Didymosphaeria</taxon>
    </lineage>
</organism>
<evidence type="ECO:0000256" key="1">
    <source>
        <dbReference type="SAM" id="SignalP"/>
    </source>
</evidence>
<dbReference type="GeneID" id="80911428"/>
<dbReference type="EMBL" id="JAPEUX010000005">
    <property type="protein sequence ID" value="KAJ4352549.1"/>
    <property type="molecule type" value="Genomic_DNA"/>
</dbReference>
<proteinExistence type="predicted"/>
<feature type="chain" id="PRO_5040730822" evidence="1">
    <location>
        <begin position="19"/>
        <end position="150"/>
    </location>
</feature>
<sequence length="150" mass="15592">MRFTTLLGLSAAAAPALAASTASLYVTNDCSESVYVVYATDASGSYVQGQKTLTTGTGFQVILAGLGYSVGFSTDSNYYATTTPKLIMGYSVNSDDSLLYYSITTDVGNPFASQSWSLTSDNDACTSVSSPNGVTYACPAGSFLFFNLCG</sequence>
<dbReference type="RefSeq" id="XP_056070905.1">
    <property type="nucleotide sequence ID" value="XM_056216658.1"/>
</dbReference>
<name>A0A9W8XK01_9PLEO</name>
<comment type="caution">
    <text evidence="2">The sequence shown here is derived from an EMBL/GenBank/DDBJ whole genome shotgun (WGS) entry which is preliminary data.</text>
</comment>
<dbReference type="Proteomes" id="UP001140513">
    <property type="component" value="Unassembled WGS sequence"/>
</dbReference>
<feature type="signal peptide" evidence="1">
    <location>
        <begin position="1"/>
        <end position="18"/>
    </location>
</feature>
<evidence type="ECO:0000313" key="3">
    <source>
        <dbReference type="Proteomes" id="UP001140513"/>
    </source>
</evidence>
<dbReference type="AlphaFoldDB" id="A0A9W8XK01"/>
<keyword evidence="3" id="KW-1185">Reference proteome</keyword>
<dbReference type="OrthoDB" id="3682664at2759"/>
<evidence type="ECO:0000313" key="2">
    <source>
        <dbReference type="EMBL" id="KAJ4352549.1"/>
    </source>
</evidence>
<keyword evidence="1" id="KW-0732">Signal</keyword>